<evidence type="ECO:0000313" key="2">
    <source>
        <dbReference type="Proteomes" id="UP000304953"/>
    </source>
</evidence>
<proteinExistence type="predicted"/>
<dbReference type="EMBL" id="SRYA01000048">
    <property type="protein sequence ID" value="TGY91987.1"/>
    <property type="molecule type" value="Genomic_DNA"/>
</dbReference>
<organism evidence="1 2">
    <name type="scientific">Petralouisia muris</name>
    <dbReference type="NCBI Taxonomy" id="3032872"/>
    <lineage>
        <taxon>Bacteria</taxon>
        <taxon>Bacillati</taxon>
        <taxon>Bacillota</taxon>
        <taxon>Clostridia</taxon>
        <taxon>Lachnospirales</taxon>
        <taxon>Lachnospiraceae</taxon>
        <taxon>Petralouisia</taxon>
    </lineage>
</organism>
<dbReference type="Proteomes" id="UP000304953">
    <property type="component" value="Unassembled WGS sequence"/>
</dbReference>
<gene>
    <name evidence="1" type="ORF">E5329_19595</name>
</gene>
<reference evidence="1" key="1">
    <citation type="submission" date="2019-04" db="EMBL/GenBank/DDBJ databases">
        <title>Microbes associate with the intestines of laboratory mice.</title>
        <authorList>
            <person name="Navarre W."/>
            <person name="Wong E."/>
            <person name="Huang K."/>
            <person name="Tropini C."/>
            <person name="Ng K."/>
            <person name="Yu B."/>
        </authorList>
    </citation>
    <scope>NUCLEOTIDE SEQUENCE</scope>
    <source>
        <strain evidence="1">NM01_1-7b</strain>
    </source>
</reference>
<protein>
    <submittedName>
        <fullName evidence="1">DUF3794 domain-containing protein</fullName>
    </submittedName>
</protein>
<keyword evidence="2" id="KW-1185">Reference proteome</keyword>
<comment type="caution">
    <text evidence="1">The sequence shown here is derived from an EMBL/GenBank/DDBJ whole genome shotgun (WGS) entry which is preliminary data.</text>
</comment>
<evidence type="ECO:0000313" key="1">
    <source>
        <dbReference type="EMBL" id="TGY91987.1"/>
    </source>
</evidence>
<sequence>MNKMLQFGIKCTNIQDWSVFILELSKKYIHMNREKGKAVTQITLDDDFNVPDTKPDLIRIILDKGEIRLDETTITQDHVWLKGVLKFSLLYRSDQEEGKINSMNGEIPFQESLAIDGANEYDTARMSWEMEDLSIGIINSRKLSVKALVVLKAVIDEIYDEDVITGAEREGGIQLLEDKLSAMQLFLAKKDTYRFKEEIVLPSNKPNIRQVLWKSVQLRSVEMRLFDGQLNIKGEALVFVLYEGEEEEEHLQWMETALPFTGIIECNGCSDDMICDISYDIAGIELEAKPDYDGEERMLHLELVLDLELQVFTEEEDRIVADLYATNEKLTPVYQESVFEKLLLRNASKCKIVEKMSLDKNQEPILQICASEGNAVVEQTEIVEGGIQVEGTLQMNILYVTADDRMPVASMKDILPFHYLIEVPGINDSCRYHLQTGIDQLTTVMTDSSQVEVKAVLGLNCIVFEQQKVHKITEVEQEPLNMEELQESPGIIGYIAKDGDKLWNIAKENYTTISEIVTTNQLPSEQIKGGDKILIIKTVG</sequence>
<accession>A0AC61RS17</accession>
<name>A0AC61RS17_9FIRM</name>